<dbReference type="AlphaFoldDB" id="A0A9W6YTX3"/>
<name>A0A9W6YTX3_AMBMO</name>
<keyword evidence="3" id="KW-0732">Signal</keyword>
<reference evidence="4" key="1">
    <citation type="submission" date="2023-04" db="EMBL/GenBank/DDBJ databases">
        <title>Ambrosiozyma monospora NBRC 1965.</title>
        <authorList>
            <person name="Ichikawa N."/>
            <person name="Sato H."/>
            <person name="Tonouchi N."/>
        </authorList>
    </citation>
    <scope>NUCLEOTIDE SEQUENCE</scope>
    <source>
        <strain evidence="4">NBRC 1965</strain>
    </source>
</reference>
<evidence type="ECO:0000256" key="3">
    <source>
        <dbReference type="SAM" id="SignalP"/>
    </source>
</evidence>
<accession>A0A9W6YTX3</accession>
<gene>
    <name evidence="4" type="ORF">Amon01_000212400</name>
</gene>
<proteinExistence type="predicted"/>
<comment type="caution">
    <text evidence="4">The sequence shown here is derived from an EMBL/GenBank/DDBJ whole genome shotgun (WGS) entry which is preliminary data.</text>
</comment>
<feature type="chain" id="PRO_5040894422" evidence="3">
    <location>
        <begin position="26"/>
        <end position="260"/>
    </location>
</feature>
<keyword evidence="5" id="KW-1185">Reference proteome</keyword>
<feature type="signal peptide" evidence="3">
    <location>
        <begin position="1"/>
        <end position="25"/>
    </location>
</feature>
<feature type="region of interest" description="Disordered" evidence="2">
    <location>
        <begin position="60"/>
        <end position="82"/>
    </location>
</feature>
<evidence type="ECO:0000313" key="4">
    <source>
        <dbReference type="EMBL" id="GMG21601.1"/>
    </source>
</evidence>
<sequence length="260" mass="29820">MYISKRVRIFSLTVFLLLFAASLHSFYTYHDPNSTNHVVRLYDKFNVLTSGLTQTDADPINSRADAFNNNNIQRNKDSKTKKKTGNEMMNIIGAVLDDNGDVIIGNYVGDSEVVPDFSDPNAPTVKDKATLAKEAKLLEELKEKEELNEKLRQKQENKQRLKDKKVEEQHSLFTTSKLLTDQIDNLQLQHQQLGQTVMKNSVDHSDPAKVIHVQDHDGFDPNLMDESPQVDITKGDPIFQNFFTKFLQLLFMQWTHQTHT</sequence>
<evidence type="ECO:0000313" key="5">
    <source>
        <dbReference type="Proteomes" id="UP001165063"/>
    </source>
</evidence>
<evidence type="ECO:0000256" key="2">
    <source>
        <dbReference type="SAM" id="MobiDB-lite"/>
    </source>
</evidence>
<organism evidence="4 5">
    <name type="scientific">Ambrosiozyma monospora</name>
    <name type="common">Yeast</name>
    <name type="synonym">Endomycopsis monosporus</name>
    <dbReference type="NCBI Taxonomy" id="43982"/>
    <lineage>
        <taxon>Eukaryota</taxon>
        <taxon>Fungi</taxon>
        <taxon>Dikarya</taxon>
        <taxon>Ascomycota</taxon>
        <taxon>Saccharomycotina</taxon>
        <taxon>Pichiomycetes</taxon>
        <taxon>Pichiales</taxon>
        <taxon>Pichiaceae</taxon>
        <taxon>Ambrosiozyma</taxon>
    </lineage>
</organism>
<feature type="coiled-coil region" evidence="1">
    <location>
        <begin position="128"/>
        <end position="171"/>
    </location>
</feature>
<dbReference type="EMBL" id="BSXU01000727">
    <property type="protein sequence ID" value="GMG21601.1"/>
    <property type="molecule type" value="Genomic_DNA"/>
</dbReference>
<evidence type="ECO:0000256" key="1">
    <source>
        <dbReference type="SAM" id="Coils"/>
    </source>
</evidence>
<keyword evidence="1" id="KW-0175">Coiled coil</keyword>
<protein>
    <submittedName>
        <fullName evidence="4">Unnamed protein product</fullName>
    </submittedName>
</protein>
<dbReference type="Proteomes" id="UP001165063">
    <property type="component" value="Unassembled WGS sequence"/>
</dbReference>